<reference evidence="2" key="1">
    <citation type="submission" date="2023-10" db="EMBL/GenBank/DDBJ databases">
        <authorList>
            <person name="Chen Y."/>
            <person name="Shah S."/>
            <person name="Dougan E. K."/>
            <person name="Thang M."/>
            <person name="Chan C."/>
        </authorList>
    </citation>
    <scope>NUCLEOTIDE SEQUENCE [LARGE SCALE GENOMIC DNA]</scope>
</reference>
<gene>
    <name evidence="2" type="ORF">PCOR1329_LOCUS58395</name>
</gene>
<evidence type="ECO:0000313" key="2">
    <source>
        <dbReference type="EMBL" id="CAK0873094.1"/>
    </source>
</evidence>
<feature type="compositionally biased region" description="Polar residues" evidence="1">
    <location>
        <begin position="478"/>
        <end position="492"/>
    </location>
</feature>
<evidence type="ECO:0000313" key="3">
    <source>
        <dbReference type="Proteomes" id="UP001189429"/>
    </source>
</evidence>
<sequence>MLGTLTRERSSTRFPAVTRLSLFLLGDLSGGLARRGPPQACLLRLPPGRPCARGRAVRWRLEHLLSLQWVESDLLCEYPLLCGAMTTQFCTSSTSTLYAISYPVSSSPSSSWRRRARRLRLAMFRQALFDIHTLQCVPVGMQSPEVVQSPAVVQFPEIRVLEALGVMTESFDGVAKPDGPTDRGKAFSSYSVACSRDPVQSPDGVLGSVSFLPGVQNEELQGEELQNEDLQSEEVLNEQLHFSQHTVSFDSSSEVCHASSPDAPSDCLGKAGQEDLKVWKEVEESPDAVQPRDVLQSSEGVLQSILVSVSIDPAVLNEDWQENLKKVMGDEVEHAQPVSAVDWSSSVTNNNKNSEVVSVSVDPGVLREELHDEELQGEELQNEELRNEQLHGSHYKDSMTSHPGSSTTGSLSNAVVSSAVTEDECQAARDWALAGVDVSALWRELHRHPRQEFQRRTEALHAYRLQLGIESSEEDDSQQGGPKSSTSTSALTRSGKKHRKRHR</sequence>
<feature type="region of interest" description="Disordered" evidence="1">
    <location>
        <begin position="469"/>
        <end position="503"/>
    </location>
</feature>
<proteinExistence type="predicted"/>
<comment type="caution">
    <text evidence="2">The sequence shown here is derived from an EMBL/GenBank/DDBJ whole genome shotgun (WGS) entry which is preliminary data.</text>
</comment>
<keyword evidence="3" id="KW-1185">Reference proteome</keyword>
<protein>
    <submittedName>
        <fullName evidence="2">Uncharacterized protein</fullName>
    </submittedName>
</protein>
<dbReference type="Proteomes" id="UP001189429">
    <property type="component" value="Unassembled WGS sequence"/>
</dbReference>
<organism evidence="2 3">
    <name type="scientific">Prorocentrum cordatum</name>
    <dbReference type="NCBI Taxonomy" id="2364126"/>
    <lineage>
        <taxon>Eukaryota</taxon>
        <taxon>Sar</taxon>
        <taxon>Alveolata</taxon>
        <taxon>Dinophyceae</taxon>
        <taxon>Prorocentrales</taxon>
        <taxon>Prorocentraceae</taxon>
        <taxon>Prorocentrum</taxon>
    </lineage>
</organism>
<accession>A0ABN9VLE6</accession>
<dbReference type="EMBL" id="CAUYUJ010017239">
    <property type="protein sequence ID" value="CAK0873094.1"/>
    <property type="molecule type" value="Genomic_DNA"/>
</dbReference>
<name>A0ABN9VLE6_9DINO</name>
<feature type="compositionally biased region" description="Basic residues" evidence="1">
    <location>
        <begin position="494"/>
        <end position="503"/>
    </location>
</feature>
<evidence type="ECO:0000256" key="1">
    <source>
        <dbReference type="SAM" id="MobiDB-lite"/>
    </source>
</evidence>